<dbReference type="EMBL" id="BDGG01000013">
    <property type="protein sequence ID" value="GAV06321.1"/>
    <property type="molecule type" value="Genomic_DNA"/>
</dbReference>
<gene>
    <name evidence="1" type="primary">RvY_16333-1</name>
    <name evidence="1" type="synonym">RvY_16333.1</name>
    <name evidence="1" type="ORF">RvY_16333</name>
</gene>
<dbReference type="AlphaFoldDB" id="A0A1D1VZ02"/>
<sequence length="183" mass="21144">MNRIDGSTVFVSSWSGGGSYETIFLTKRYLDMGVGQRAVIFIFGINDIIEHYNHPSHFHLTNQEWERHLTFMMRPLRDFLVEYRHKFNSLFATDIFPVTAAYGPVGSSYKADRINHIVARYNVHLRDLIESFGGEFILTGLQPGMDGVHLQQVRNGPLEQKPKILFAHMVRDVVYASFKRNHN</sequence>
<dbReference type="SUPFAM" id="SSF52266">
    <property type="entry name" value="SGNH hydrolase"/>
    <property type="match status" value="1"/>
</dbReference>
<accession>A0A1D1VZ02</accession>
<proteinExistence type="predicted"/>
<keyword evidence="2" id="KW-1185">Reference proteome</keyword>
<name>A0A1D1VZ02_RAMVA</name>
<protein>
    <submittedName>
        <fullName evidence="1">Uncharacterized protein</fullName>
    </submittedName>
</protein>
<dbReference type="Proteomes" id="UP000186922">
    <property type="component" value="Unassembled WGS sequence"/>
</dbReference>
<evidence type="ECO:0000313" key="2">
    <source>
        <dbReference type="Proteomes" id="UP000186922"/>
    </source>
</evidence>
<evidence type="ECO:0000313" key="1">
    <source>
        <dbReference type="EMBL" id="GAV06321.1"/>
    </source>
</evidence>
<comment type="caution">
    <text evidence="1">The sequence shown here is derived from an EMBL/GenBank/DDBJ whole genome shotgun (WGS) entry which is preliminary data.</text>
</comment>
<reference evidence="1 2" key="1">
    <citation type="journal article" date="2016" name="Nat. Commun.">
        <title>Extremotolerant tardigrade genome and improved radiotolerance of human cultured cells by tardigrade-unique protein.</title>
        <authorList>
            <person name="Hashimoto T."/>
            <person name="Horikawa D.D."/>
            <person name="Saito Y."/>
            <person name="Kuwahara H."/>
            <person name="Kozuka-Hata H."/>
            <person name="Shin-I T."/>
            <person name="Minakuchi Y."/>
            <person name="Ohishi K."/>
            <person name="Motoyama A."/>
            <person name="Aizu T."/>
            <person name="Enomoto A."/>
            <person name="Kondo K."/>
            <person name="Tanaka S."/>
            <person name="Hara Y."/>
            <person name="Koshikawa S."/>
            <person name="Sagara H."/>
            <person name="Miura T."/>
            <person name="Yokobori S."/>
            <person name="Miyagawa K."/>
            <person name="Suzuki Y."/>
            <person name="Kubo T."/>
            <person name="Oyama M."/>
            <person name="Kohara Y."/>
            <person name="Fujiyama A."/>
            <person name="Arakawa K."/>
            <person name="Katayama T."/>
            <person name="Toyoda A."/>
            <person name="Kunieda T."/>
        </authorList>
    </citation>
    <scope>NUCLEOTIDE SEQUENCE [LARGE SCALE GENOMIC DNA]</scope>
    <source>
        <strain evidence="1 2">YOKOZUNA-1</strain>
    </source>
</reference>
<organism evidence="1 2">
    <name type="scientific">Ramazzottius varieornatus</name>
    <name type="common">Water bear</name>
    <name type="synonym">Tardigrade</name>
    <dbReference type="NCBI Taxonomy" id="947166"/>
    <lineage>
        <taxon>Eukaryota</taxon>
        <taxon>Metazoa</taxon>
        <taxon>Ecdysozoa</taxon>
        <taxon>Tardigrada</taxon>
        <taxon>Eutardigrada</taxon>
        <taxon>Parachela</taxon>
        <taxon>Hypsibioidea</taxon>
        <taxon>Ramazzottiidae</taxon>
        <taxon>Ramazzottius</taxon>
    </lineage>
</organism>